<dbReference type="Proteomes" id="UP000663828">
    <property type="component" value="Unassembled WGS sequence"/>
</dbReference>
<reference evidence="1" key="1">
    <citation type="submission" date="2021-02" db="EMBL/GenBank/DDBJ databases">
        <authorList>
            <person name="Nowell W R."/>
        </authorList>
    </citation>
    <scope>NUCLEOTIDE SEQUENCE</scope>
</reference>
<sequence>MTDELSSSSSCAQLSIIVDLTTSSFDFKTLYNHLSSQPPTNSDHHHWHFG</sequence>
<organism evidence="1 2">
    <name type="scientific">Adineta ricciae</name>
    <name type="common">Rotifer</name>
    <dbReference type="NCBI Taxonomy" id="249248"/>
    <lineage>
        <taxon>Eukaryota</taxon>
        <taxon>Metazoa</taxon>
        <taxon>Spiralia</taxon>
        <taxon>Gnathifera</taxon>
        <taxon>Rotifera</taxon>
        <taxon>Eurotatoria</taxon>
        <taxon>Bdelloidea</taxon>
        <taxon>Adinetida</taxon>
        <taxon>Adinetidae</taxon>
        <taxon>Adineta</taxon>
    </lineage>
</organism>
<evidence type="ECO:0000313" key="2">
    <source>
        <dbReference type="Proteomes" id="UP000663828"/>
    </source>
</evidence>
<name>A0A815K1K6_ADIRI</name>
<feature type="non-terminal residue" evidence="1">
    <location>
        <position position="50"/>
    </location>
</feature>
<dbReference type="AlphaFoldDB" id="A0A815K1K6"/>
<accession>A0A815K1K6</accession>
<evidence type="ECO:0000313" key="1">
    <source>
        <dbReference type="EMBL" id="CAF1389717.1"/>
    </source>
</evidence>
<dbReference type="EMBL" id="CAJNOR010003209">
    <property type="protein sequence ID" value="CAF1389717.1"/>
    <property type="molecule type" value="Genomic_DNA"/>
</dbReference>
<keyword evidence="2" id="KW-1185">Reference proteome</keyword>
<protein>
    <submittedName>
        <fullName evidence="1">Uncharacterized protein</fullName>
    </submittedName>
</protein>
<gene>
    <name evidence="1" type="ORF">XAT740_LOCUS33534</name>
</gene>
<comment type="caution">
    <text evidence="1">The sequence shown here is derived from an EMBL/GenBank/DDBJ whole genome shotgun (WGS) entry which is preliminary data.</text>
</comment>
<proteinExistence type="predicted"/>